<accession>A0A402CPW1</accession>
<organism evidence="8 9">
    <name type="scientific">Capsulimonas corticalis</name>
    <dbReference type="NCBI Taxonomy" id="2219043"/>
    <lineage>
        <taxon>Bacteria</taxon>
        <taxon>Bacillati</taxon>
        <taxon>Armatimonadota</taxon>
        <taxon>Armatimonadia</taxon>
        <taxon>Capsulimonadales</taxon>
        <taxon>Capsulimonadaceae</taxon>
        <taxon>Capsulimonas</taxon>
    </lineage>
</organism>
<dbReference type="RefSeq" id="WP_119319515.1">
    <property type="nucleotide sequence ID" value="NZ_AP025739.1"/>
</dbReference>
<keyword evidence="4 7" id="KW-0812">Transmembrane</keyword>
<dbReference type="CDD" id="cd06261">
    <property type="entry name" value="TM_PBP2"/>
    <property type="match status" value="1"/>
</dbReference>
<dbReference type="EMBL" id="AP025739">
    <property type="protein sequence ID" value="BDI32787.1"/>
    <property type="molecule type" value="Genomic_DNA"/>
</dbReference>
<dbReference type="KEGG" id="ccot:CCAX7_48380"/>
<dbReference type="NCBIfam" id="TIGR01097">
    <property type="entry name" value="PhnE"/>
    <property type="match status" value="1"/>
</dbReference>
<feature type="transmembrane region" description="Helical" evidence="7">
    <location>
        <begin position="208"/>
        <end position="224"/>
    </location>
</feature>
<feature type="transmembrane region" description="Helical" evidence="7">
    <location>
        <begin position="70"/>
        <end position="96"/>
    </location>
</feature>
<keyword evidence="9" id="KW-1185">Reference proteome</keyword>
<proteinExistence type="inferred from homology"/>
<comment type="similarity">
    <text evidence="7">Belongs to the binding-protein-dependent transport system permease family.</text>
</comment>
<comment type="subcellular location">
    <subcellularLocation>
        <location evidence="1 7">Cell membrane</location>
        <topology evidence="1 7">Multi-pass membrane protein</topology>
    </subcellularLocation>
</comment>
<keyword evidence="2 7" id="KW-0813">Transport</keyword>
<evidence type="ECO:0000256" key="5">
    <source>
        <dbReference type="ARBA" id="ARBA00022989"/>
    </source>
</evidence>
<name>A0A402CPW1_9BACT</name>
<protein>
    <submittedName>
        <fullName evidence="8">Phosphonate ABC transporter, permease protein PhnE</fullName>
    </submittedName>
</protein>
<dbReference type="SUPFAM" id="SSF161098">
    <property type="entry name" value="MetI-like"/>
    <property type="match status" value="1"/>
</dbReference>
<keyword evidence="6 7" id="KW-0472">Membrane</keyword>
<evidence type="ECO:0000256" key="2">
    <source>
        <dbReference type="ARBA" id="ARBA00022448"/>
    </source>
</evidence>
<evidence type="ECO:0000256" key="4">
    <source>
        <dbReference type="ARBA" id="ARBA00022692"/>
    </source>
</evidence>
<evidence type="ECO:0000313" key="8">
    <source>
        <dbReference type="EMBL" id="BDI32787.1"/>
    </source>
</evidence>
<dbReference type="Gene3D" id="1.10.3720.10">
    <property type="entry name" value="MetI-like"/>
    <property type="match status" value="1"/>
</dbReference>
<keyword evidence="3" id="KW-1003">Cell membrane</keyword>
<dbReference type="PANTHER" id="PTHR30043">
    <property type="entry name" value="PHOSPHONATES TRANSPORT SYSTEM PERMEASE PROTEIN"/>
    <property type="match status" value="1"/>
</dbReference>
<evidence type="ECO:0000256" key="3">
    <source>
        <dbReference type="ARBA" id="ARBA00022475"/>
    </source>
</evidence>
<dbReference type="Proteomes" id="UP000287394">
    <property type="component" value="Chromosome"/>
</dbReference>
<dbReference type="InterPro" id="IPR000515">
    <property type="entry name" value="MetI-like"/>
</dbReference>
<evidence type="ECO:0000313" key="9">
    <source>
        <dbReference type="Proteomes" id="UP000287394"/>
    </source>
</evidence>
<dbReference type="OrthoDB" id="9808005at2"/>
<evidence type="ECO:0000256" key="6">
    <source>
        <dbReference type="ARBA" id="ARBA00023136"/>
    </source>
</evidence>
<evidence type="ECO:0000256" key="1">
    <source>
        <dbReference type="ARBA" id="ARBA00004651"/>
    </source>
</evidence>
<feature type="transmembrane region" description="Helical" evidence="7">
    <location>
        <begin position="122"/>
        <end position="146"/>
    </location>
</feature>
<dbReference type="InterPro" id="IPR005769">
    <property type="entry name" value="PhnE/PtxC"/>
</dbReference>
<dbReference type="FunCoup" id="A0A402CPW1">
    <property type="interactions" value="155"/>
</dbReference>
<dbReference type="PANTHER" id="PTHR30043:SF1">
    <property type="entry name" value="ABC TRANSPORT SYSTEM PERMEASE PROTEIN P69"/>
    <property type="match status" value="1"/>
</dbReference>
<dbReference type="AlphaFoldDB" id="A0A402CPW1"/>
<dbReference type="GO" id="GO:0015416">
    <property type="term" value="F:ABC-type phosphonate transporter activity"/>
    <property type="evidence" value="ECO:0007669"/>
    <property type="project" value="InterPro"/>
</dbReference>
<dbReference type="PROSITE" id="PS50928">
    <property type="entry name" value="ABC_TM1"/>
    <property type="match status" value="1"/>
</dbReference>
<dbReference type="InterPro" id="IPR035906">
    <property type="entry name" value="MetI-like_sf"/>
</dbReference>
<evidence type="ECO:0000256" key="7">
    <source>
        <dbReference type="RuleBase" id="RU363032"/>
    </source>
</evidence>
<dbReference type="Pfam" id="PF00528">
    <property type="entry name" value="BPD_transp_1"/>
    <property type="match status" value="1"/>
</dbReference>
<gene>
    <name evidence="8" type="primary">phnE</name>
    <name evidence="8" type="ORF">CCAX7_48380</name>
</gene>
<keyword evidence="5 7" id="KW-1133">Transmembrane helix</keyword>
<reference evidence="8 9" key="1">
    <citation type="journal article" date="2019" name="Int. J. Syst. Evol. Microbiol.">
        <title>Capsulimonas corticalis gen. nov., sp. nov., an aerobic capsulated bacterium, of a novel bacterial order, Capsulimonadales ord. nov., of the class Armatimonadia of the phylum Armatimonadetes.</title>
        <authorList>
            <person name="Li J."/>
            <person name="Kudo C."/>
            <person name="Tonouchi A."/>
        </authorList>
    </citation>
    <scope>NUCLEOTIDE SEQUENCE [LARGE SCALE GENOMIC DNA]</scope>
    <source>
        <strain evidence="8 9">AX-7</strain>
    </source>
</reference>
<dbReference type="GO" id="GO:0005886">
    <property type="term" value="C:plasma membrane"/>
    <property type="evidence" value="ECO:0007669"/>
    <property type="project" value="UniProtKB-SubCell"/>
</dbReference>
<feature type="transmembrane region" description="Helical" evidence="7">
    <location>
        <begin position="7"/>
        <end position="25"/>
    </location>
</feature>
<feature type="transmembrane region" description="Helical" evidence="7">
    <location>
        <begin position="236"/>
        <end position="254"/>
    </location>
</feature>
<sequence>MKVFSILGGIFGLLAIAALVVWSFLGLEVDWGHLPTGLAAGVSFVGRMIPHGRADFRYDLSLRDQIMQPLLDTIQMAVVGTVAGAILAFPMSFVAARTSVFPQSLSAAIKAYLNFSRAVPTIVYALIILSAIGLGKTAGAISIGYVTFISLSKLYAEALESVSIGPIDAVRASGGNSVQVFVFGMMPQVFPHYLATTLYSFEYNLRDSFIIGIVGAGGLGAQLLDSIHEFKLLDTGVIIALLIILVNIVDYGSYRLRAAIS</sequence>